<dbReference type="Gene3D" id="1.20.1280.50">
    <property type="match status" value="1"/>
</dbReference>
<dbReference type="eggNOG" id="KOG1947">
    <property type="taxonomic scope" value="Eukaryota"/>
</dbReference>
<evidence type="ECO:0008006" key="5">
    <source>
        <dbReference type="Google" id="ProtNLM"/>
    </source>
</evidence>
<dbReference type="InterPro" id="IPR041567">
    <property type="entry name" value="COI1_F-box"/>
</dbReference>
<feature type="domain" description="Transport inhibitor response 1" evidence="2">
    <location>
        <begin position="59"/>
        <end position="95"/>
    </location>
</feature>
<dbReference type="OrthoDB" id="550575at2759"/>
<evidence type="ECO:0000259" key="2">
    <source>
        <dbReference type="Pfam" id="PF18791"/>
    </source>
</evidence>
<dbReference type="SUPFAM" id="SSF52047">
    <property type="entry name" value="RNI-like"/>
    <property type="match status" value="2"/>
</dbReference>
<protein>
    <recommendedName>
        <fullName evidence="5">F-box domain-containing protein</fullName>
    </recommendedName>
</protein>
<evidence type="ECO:0000313" key="4">
    <source>
        <dbReference type="Proteomes" id="UP000001514"/>
    </source>
</evidence>
<dbReference type="Gene3D" id="3.80.10.10">
    <property type="entry name" value="Ribonuclease Inhibitor"/>
    <property type="match status" value="1"/>
</dbReference>
<keyword evidence="4" id="KW-1185">Reference proteome</keyword>
<gene>
    <name evidence="3" type="ORF">SELMODRAFT_75487</name>
</gene>
<dbReference type="InterPro" id="IPR041101">
    <property type="entry name" value="Transp_inhibit"/>
</dbReference>
<dbReference type="AlphaFoldDB" id="D8QQ49"/>
<dbReference type="KEGG" id="smo:SELMODRAFT_75487"/>
<dbReference type="InterPro" id="IPR032675">
    <property type="entry name" value="LRR_dom_sf"/>
</dbReference>
<dbReference type="Pfam" id="PF18791">
    <property type="entry name" value="Transp_inhibit"/>
    <property type="match status" value="1"/>
</dbReference>
<dbReference type="Proteomes" id="UP000001514">
    <property type="component" value="Unassembled WGS sequence"/>
</dbReference>
<dbReference type="PANTHER" id="PTHR16134">
    <property type="entry name" value="F-BOX/TPR REPEAT PROTEIN POF3"/>
    <property type="match status" value="1"/>
</dbReference>
<dbReference type="Gramene" id="EFJ37728">
    <property type="protein sequence ID" value="EFJ37728"/>
    <property type="gene ID" value="SELMODRAFT_75487"/>
</dbReference>
<proteinExistence type="predicted"/>
<dbReference type="SMART" id="SM00367">
    <property type="entry name" value="LRR_CC"/>
    <property type="match status" value="5"/>
</dbReference>
<dbReference type="GO" id="GO:0019005">
    <property type="term" value="C:SCF ubiquitin ligase complex"/>
    <property type="evidence" value="ECO:0000318"/>
    <property type="project" value="GO_Central"/>
</dbReference>
<dbReference type="EMBL" id="GL377565">
    <property type="protein sequence ID" value="EFJ37728.1"/>
    <property type="molecule type" value="Genomic_DNA"/>
</dbReference>
<evidence type="ECO:0000259" key="1">
    <source>
        <dbReference type="Pfam" id="PF18511"/>
    </source>
</evidence>
<dbReference type="HOGENOM" id="CLU_022456_2_0_1"/>
<dbReference type="PANTHER" id="PTHR16134:SF43">
    <property type="entry name" value="CORONATINE-INSENSITIVE PROTEIN 1"/>
    <property type="match status" value="1"/>
</dbReference>
<dbReference type="InterPro" id="IPR006553">
    <property type="entry name" value="Leu-rich_rpt_Cys-con_subtyp"/>
</dbReference>
<sequence length="565" mass="62426">MSDELLDSIFSFIDHPMDRRALSEVCKRWYLADARTRKSITIGFSYAIEPSSLSRRFGNIQALKIKGKPRVSEFGMVVKDWGAYCEPWIQELVSQRHPSSATAFASLTSLHFRRMEVSDTALRLLARGFGCSLQVLRLDKCSGFSTAGLEAVARECKSLRVLYLEESVIEDDGSQWLHELAVSNSALEVLNFFLTGLDLSNLSDLAHIIANCKSLTSLKLGEISTGVVDLPADIFIAAKSLKELAVIFARNNISVNLPKTLTSFAGDLLFPLDPHVCSNFRELDLMSTTLSAEEHMQVIQCCPNLEVLKVRNIIGDAGVATLASLCPKLRRIRIENLEDAHGFCSYNGLISLASRCVNLQHVAIYVSDIANSALRAFGTHCPHMLDFRIVLLESTLPVTELPLDSGVRALLQGCRKITRLAIYLRNGGLTDAGLAAIGSLGEHLTWLLLGCVGSTDQGLIDLASGCRSLQKLELRDCPFTERGIAVSVRLLASLRFLWIQKYRESNPYDLLQMGDWVVEYIVPSSDTTPSQVVAYRSTVGHRSDFPEEVIPLSQIAWAFGGEFHI</sequence>
<dbReference type="InParanoid" id="D8QQ49"/>
<dbReference type="FunCoup" id="D8QQ49">
    <property type="interactions" value="1271"/>
</dbReference>
<dbReference type="Pfam" id="PF18511">
    <property type="entry name" value="F-box_5"/>
    <property type="match status" value="1"/>
</dbReference>
<dbReference type="CDD" id="cd22159">
    <property type="entry name" value="F-box_AtTIR1-like"/>
    <property type="match status" value="1"/>
</dbReference>
<evidence type="ECO:0000313" key="3">
    <source>
        <dbReference type="EMBL" id="EFJ37728.1"/>
    </source>
</evidence>
<accession>D8QQ49</accession>
<feature type="domain" description="COI1 F-box" evidence="1">
    <location>
        <begin position="1"/>
        <end position="38"/>
    </location>
</feature>
<reference evidence="3 4" key="1">
    <citation type="journal article" date="2011" name="Science">
        <title>The Selaginella genome identifies genetic changes associated with the evolution of vascular plants.</title>
        <authorList>
            <person name="Banks J.A."/>
            <person name="Nishiyama T."/>
            <person name="Hasebe M."/>
            <person name="Bowman J.L."/>
            <person name="Gribskov M."/>
            <person name="dePamphilis C."/>
            <person name="Albert V.A."/>
            <person name="Aono N."/>
            <person name="Aoyama T."/>
            <person name="Ambrose B.A."/>
            <person name="Ashton N.W."/>
            <person name="Axtell M.J."/>
            <person name="Barker E."/>
            <person name="Barker M.S."/>
            <person name="Bennetzen J.L."/>
            <person name="Bonawitz N.D."/>
            <person name="Chapple C."/>
            <person name="Cheng C."/>
            <person name="Correa L.G."/>
            <person name="Dacre M."/>
            <person name="DeBarry J."/>
            <person name="Dreyer I."/>
            <person name="Elias M."/>
            <person name="Engstrom E.M."/>
            <person name="Estelle M."/>
            <person name="Feng L."/>
            <person name="Finet C."/>
            <person name="Floyd S.K."/>
            <person name="Frommer W.B."/>
            <person name="Fujita T."/>
            <person name="Gramzow L."/>
            <person name="Gutensohn M."/>
            <person name="Harholt J."/>
            <person name="Hattori M."/>
            <person name="Heyl A."/>
            <person name="Hirai T."/>
            <person name="Hiwatashi Y."/>
            <person name="Ishikawa M."/>
            <person name="Iwata M."/>
            <person name="Karol K.G."/>
            <person name="Koehler B."/>
            <person name="Kolukisaoglu U."/>
            <person name="Kubo M."/>
            <person name="Kurata T."/>
            <person name="Lalonde S."/>
            <person name="Li K."/>
            <person name="Li Y."/>
            <person name="Litt A."/>
            <person name="Lyons E."/>
            <person name="Manning G."/>
            <person name="Maruyama T."/>
            <person name="Michael T.P."/>
            <person name="Mikami K."/>
            <person name="Miyazaki S."/>
            <person name="Morinaga S."/>
            <person name="Murata T."/>
            <person name="Mueller-Roeber B."/>
            <person name="Nelson D.R."/>
            <person name="Obara M."/>
            <person name="Oguri Y."/>
            <person name="Olmstead R.G."/>
            <person name="Onodera N."/>
            <person name="Petersen B.L."/>
            <person name="Pils B."/>
            <person name="Prigge M."/>
            <person name="Rensing S.A."/>
            <person name="Riano-Pachon D.M."/>
            <person name="Roberts A.W."/>
            <person name="Sato Y."/>
            <person name="Scheller H.V."/>
            <person name="Schulz B."/>
            <person name="Schulz C."/>
            <person name="Shakirov E.V."/>
            <person name="Shibagaki N."/>
            <person name="Shinohara N."/>
            <person name="Shippen D.E."/>
            <person name="Soerensen I."/>
            <person name="Sotooka R."/>
            <person name="Sugimoto N."/>
            <person name="Sugita M."/>
            <person name="Sumikawa N."/>
            <person name="Tanurdzic M."/>
            <person name="Theissen G."/>
            <person name="Ulvskov P."/>
            <person name="Wakazuki S."/>
            <person name="Weng J.K."/>
            <person name="Willats W.W."/>
            <person name="Wipf D."/>
            <person name="Wolf P.G."/>
            <person name="Yang L."/>
            <person name="Zimmer A.D."/>
            <person name="Zhu Q."/>
            <person name="Mitros T."/>
            <person name="Hellsten U."/>
            <person name="Loque D."/>
            <person name="Otillar R."/>
            <person name="Salamov A."/>
            <person name="Schmutz J."/>
            <person name="Shapiro H."/>
            <person name="Lindquist E."/>
            <person name="Lucas S."/>
            <person name="Rokhsar D."/>
            <person name="Grigoriev I.V."/>
        </authorList>
    </citation>
    <scope>NUCLEOTIDE SEQUENCE [LARGE SCALE GENOMIC DNA]</scope>
</reference>
<dbReference type="GO" id="GO:0031146">
    <property type="term" value="P:SCF-dependent proteasomal ubiquitin-dependent protein catabolic process"/>
    <property type="evidence" value="ECO:0000318"/>
    <property type="project" value="GO_Central"/>
</dbReference>
<name>D8QQ49_SELML</name>
<organism evidence="4">
    <name type="scientific">Selaginella moellendorffii</name>
    <name type="common">Spikemoss</name>
    <dbReference type="NCBI Taxonomy" id="88036"/>
    <lineage>
        <taxon>Eukaryota</taxon>
        <taxon>Viridiplantae</taxon>
        <taxon>Streptophyta</taxon>
        <taxon>Embryophyta</taxon>
        <taxon>Tracheophyta</taxon>
        <taxon>Lycopodiopsida</taxon>
        <taxon>Selaginellales</taxon>
        <taxon>Selaginellaceae</taxon>
        <taxon>Selaginella</taxon>
    </lineage>
</organism>
<dbReference type="STRING" id="88036.D8QQ49"/>
<dbReference type="FunFam" id="1.20.1280.50:FF:000023">
    <property type="entry name" value="F-box/LRR-repeat protein 4"/>
    <property type="match status" value="1"/>
</dbReference>
<dbReference type="OMA" id="CYTATPD"/>